<keyword evidence="1" id="KW-1133">Transmembrane helix</keyword>
<keyword evidence="1" id="KW-0472">Membrane</keyword>
<dbReference type="WBParaSite" id="SPAL_0001112300.1">
    <property type="protein sequence ID" value="SPAL_0001112300.1"/>
    <property type="gene ID" value="SPAL_0001112300"/>
</dbReference>
<dbReference type="AlphaFoldDB" id="A0A0N5BZD1"/>
<feature type="transmembrane region" description="Helical" evidence="1">
    <location>
        <begin position="83"/>
        <end position="104"/>
    </location>
</feature>
<name>A0A0N5BZD1_STREA</name>
<protein>
    <submittedName>
        <fullName evidence="3">7TM_GPCR_Srx domain-containing protein</fullName>
    </submittedName>
</protein>
<evidence type="ECO:0000256" key="1">
    <source>
        <dbReference type="SAM" id="Phobius"/>
    </source>
</evidence>
<feature type="transmembrane region" description="Helical" evidence="1">
    <location>
        <begin position="6"/>
        <end position="24"/>
    </location>
</feature>
<dbReference type="InterPro" id="IPR019421">
    <property type="entry name" value="7TM_GPCR_serpentine_rcpt_Srd"/>
</dbReference>
<accession>A0A0N5BZD1</accession>
<evidence type="ECO:0000313" key="2">
    <source>
        <dbReference type="Proteomes" id="UP000046392"/>
    </source>
</evidence>
<dbReference type="Pfam" id="PF10317">
    <property type="entry name" value="7TM_GPCR_Srd"/>
    <property type="match status" value="1"/>
</dbReference>
<sequence length="137" mass="15609">MIQYLDVLIILVLPFLSTFINYKIYVNATRTTSISNTLHVNENKILFKGIAIQSIFPFISQVPAISYILYYSATRNQVIVAEITLSSFYCIGNGFCIFLSLVIIKEFRNMMINDFRGTKIAVPIPNTVRTNRIKSIS</sequence>
<reference evidence="3" key="1">
    <citation type="submission" date="2017-02" db="UniProtKB">
        <authorList>
            <consortium name="WormBaseParasite"/>
        </authorList>
    </citation>
    <scope>IDENTIFICATION</scope>
</reference>
<proteinExistence type="predicted"/>
<evidence type="ECO:0000313" key="3">
    <source>
        <dbReference type="WBParaSite" id="SPAL_0001112300.1"/>
    </source>
</evidence>
<keyword evidence="2" id="KW-1185">Reference proteome</keyword>
<dbReference type="Proteomes" id="UP000046392">
    <property type="component" value="Unplaced"/>
</dbReference>
<organism evidence="2 3">
    <name type="scientific">Strongyloides papillosus</name>
    <name type="common">Intestinal threadworm</name>
    <dbReference type="NCBI Taxonomy" id="174720"/>
    <lineage>
        <taxon>Eukaryota</taxon>
        <taxon>Metazoa</taxon>
        <taxon>Ecdysozoa</taxon>
        <taxon>Nematoda</taxon>
        <taxon>Chromadorea</taxon>
        <taxon>Rhabditida</taxon>
        <taxon>Tylenchina</taxon>
        <taxon>Panagrolaimomorpha</taxon>
        <taxon>Strongyloidoidea</taxon>
        <taxon>Strongyloididae</taxon>
        <taxon>Strongyloides</taxon>
    </lineage>
</organism>
<keyword evidence="1" id="KW-0812">Transmembrane</keyword>
<feature type="transmembrane region" description="Helical" evidence="1">
    <location>
        <begin position="45"/>
        <end position="71"/>
    </location>
</feature>